<organism evidence="9 10">
    <name type="scientific">Cohnella hashimotonis</name>
    <dbReference type="NCBI Taxonomy" id="2826895"/>
    <lineage>
        <taxon>Bacteria</taxon>
        <taxon>Bacillati</taxon>
        <taxon>Bacillota</taxon>
        <taxon>Bacilli</taxon>
        <taxon>Bacillales</taxon>
        <taxon>Paenibacillaceae</taxon>
        <taxon>Cohnella</taxon>
    </lineage>
</organism>
<dbReference type="InterPro" id="IPR057275">
    <property type="entry name" value="Beta-barrel_GLAA-B_I"/>
</dbReference>
<dbReference type="InterPro" id="IPR006626">
    <property type="entry name" value="PbH1"/>
</dbReference>
<dbReference type="Pfam" id="PF23764">
    <property type="entry name" value="Beta-barrel_GLAA-B_II"/>
    <property type="match status" value="1"/>
</dbReference>
<gene>
    <name evidence="9" type="ORF">KB449_15520</name>
</gene>
<feature type="domain" description="GLAA-B beta-barrel" evidence="8">
    <location>
        <begin position="324"/>
        <end position="388"/>
    </location>
</feature>
<dbReference type="InterPro" id="IPR011050">
    <property type="entry name" value="Pectin_lyase_fold/virulence"/>
</dbReference>
<evidence type="ECO:0000256" key="4">
    <source>
        <dbReference type="ARBA" id="ARBA00022737"/>
    </source>
</evidence>
<protein>
    <submittedName>
        <fullName evidence="9">Right-handed parallel beta-helix repeat-containing protein</fullName>
    </submittedName>
</protein>
<keyword evidence="4" id="KW-0677">Repeat</keyword>
<evidence type="ECO:0000256" key="1">
    <source>
        <dbReference type="ARBA" id="ARBA00001255"/>
    </source>
</evidence>
<comment type="caution">
    <text evidence="9">The sequence shown here is derived from an EMBL/GenBank/DDBJ whole genome shotgun (WGS) entry which is preliminary data.</text>
</comment>
<accession>A0ABT6TJE2</accession>
<comment type="catalytic activity">
    <reaction evidence="2">
        <text>Hydrolysis of terminal, non-reducing branched (1-&gt;3)-alpha-D-galactosidic residues, producing free D-galactose.</text>
        <dbReference type="EC" id="3.2.1.n1"/>
    </reaction>
</comment>
<dbReference type="SUPFAM" id="SSF51126">
    <property type="entry name" value="Pectin lyase-like"/>
    <property type="match status" value="1"/>
</dbReference>
<proteinExistence type="predicted"/>
<feature type="domain" description="GLAA-B beta-barrel" evidence="7">
    <location>
        <begin position="120"/>
        <end position="215"/>
    </location>
</feature>
<keyword evidence="10" id="KW-1185">Reference proteome</keyword>
<evidence type="ECO:0000256" key="2">
    <source>
        <dbReference type="ARBA" id="ARBA00001271"/>
    </source>
</evidence>
<evidence type="ECO:0000313" key="10">
    <source>
        <dbReference type="Proteomes" id="UP001161691"/>
    </source>
</evidence>
<name>A0ABT6TJE2_9BACL</name>
<dbReference type="Gene3D" id="2.160.20.10">
    <property type="entry name" value="Single-stranded right-handed beta-helix, Pectin lyase-like"/>
    <property type="match status" value="3"/>
</dbReference>
<evidence type="ECO:0000259" key="8">
    <source>
        <dbReference type="Pfam" id="PF23764"/>
    </source>
</evidence>
<evidence type="ECO:0000256" key="5">
    <source>
        <dbReference type="ARBA" id="ARBA00022801"/>
    </source>
</evidence>
<keyword evidence="3" id="KW-0732">Signal</keyword>
<comment type="catalytic activity">
    <reaction evidence="1">
        <text>Hydrolysis of terminal, non-reducing alpha-D-galactose residues in alpha-D-galactosides, including galactose oligosaccharides, galactomannans and galactolipids.</text>
        <dbReference type="EC" id="3.2.1.22"/>
    </reaction>
</comment>
<dbReference type="EMBL" id="JAGRPV010000001">
    <property type="protein sequence ID" value="MDI4646388.1"/>
    <property type="molecule type" value="Genomic_DNA"/>
</dbReference>
<dbReference type="InterPro" id="IPR012334">
    <property type="entry name" value="Pectin_lyas_fold"/>
</dbReference>
<dbReference type="RefSeq" id="WP_282909250.1">
    <property type="nucleotide sequence ID" value="NZ_JAGRPV010000001.1"/>
</dbReference>
<reference evidence="9" key="1">
    <citation type="submission" date="2023-04" db="EMBL/GenBank/DDBJ databases">
        <title>Comparative genomic analysis of Cohnella hashimotonis sp. nov., isolated from the International Space Station.</title>
        <authorList>
            <person name="Venkateswaran K."/>
            <person name="Simpson A."/>
        </authorList>
    </citation>
    <scope>NUCLEOTIDE SEQUENCE</scope>
    <source>
        <strain evidence="9">F6_2S_P_1</strain>
    </source>
</reference>
<dbReference type="Proteomes" id="UP001161691">
    <property type="component" value="Unassembled WGS sequence"/>
</dbReference>
<keyword evidence="5" id="KW-0378">Hydrolase</keyword>
<dbReference type="SMART" id="SM00710">
    <property type="entry name" value="PbH1"/>
    <property type="match status" value="4"/>
</dbReference>
<dbReference type="InterPro" id="IPR056441">
    <property type="entry name" value="Beta-barrel_GLAA-B_II"/>
</dbReference>
<keyword evidence="6" id="KW-0326">Glycosidase</keyword>
<dbReference type="Pfam" id="PF23763">
    <property type="entry name" value="Beta-barrel_GLAA-B_I"/>
    <property type="match status" value="1"/>
</dbReference>
<evidence type="ECO:0000259" key="7">
    <source>
        <dbReference type="Pfam" id="PF23763"/>
    </source>
</evidence>
<sequence>MIIRMEQFGAKSEQGFDNTLAVRSALDSCKELEGAVLVFPCGNYHFWPDKAVEKQLFISNHDQEGLRRIAFHLADRSGFTVDGQGSEFIFHGPMIPFVIENCSQVLVRNLVIDWEEPMFAQGTVSRADHESFDIQMPEGTDYKVEDHAVWFTFGGKPEKVWGLNEFDKQTNAPAYQSGDQLSWGNYSKVRIEQSRPGVITFQGDNMKLPRIGNLIVMRFGRRENPAFFISGGENVSVASVNVHHAPGMGLLAQWCTNIHLHQFNVMRRPGSDRIVTATADATHFVYCRGKVTLDHCLFENQLDDPCNVHGIYARITERLGDDRLLVELAHDMAKGIKIANPGDRLEFVRRDSLLTYANLTLKDLNVLNKDYVELEFEQQLPEDMEMDDGVGNTLWQPDLTVTNTTVRANRARGFLITTSGNVRLEHNKISAPGSGIKISGDANYWFESGAVRQVIIHHNEFTDCNYCCPEWGKAVIDIDPEIEWPKAYEECYHRHISIEKNRFVTFDTGILYGHSVDGIRFVDNVIEKSDSYPPHHVMAYPIQLKACKNVTIAGNQWPNGTQTVAWVNDEERKV</sequence>
<evidence type="ECO:0000256" key="6">
    <source>
        <dbReference type="ARBA" id="ARBA00023295"/>
    </source>
</evidence>
<evidence type="ECO:0000313" key="9">
    <source>
        <dbReference type="EMBL" id="MDI4646388.1"/>
    </source>
</evidence>
<evidence type="ECO:0000256" key="3">
    <source>
        <dbReference type="ARBA" id="ARBA00022729"/>
    </source>
</evidence>